<dbReference type="Proteomes" id="UP000736335">
    <property type="component" value="Unassembled WGS sequence"/>
</dbReference>
<dbReference type="AlphaFoldDB" id="A0A9P6LDR8"/>
<reference evidence="2" key="1">
    <citation type="journal article" date="2020" name="Nat. Commun.">
        <title>Large-scale genome sequencing of mycorrhizal fungi provides insights into the early evolution of symbiotic traits.</title>
        <authorList>
            <person name="Miyauchi S."/>
            <person name="Kiss E."/>
            <person name="Kuo A."/>
            <person name="Drula E."/>
            <person name="Kohler A."/>
            <person name="Sanchez-Garcia M."/>
            <person name="Morin E."/>
            <person name="Andreopoulos B."/>
            <person name="Barry K.W."/>
            <person name="Bonito G."/>
            <person name="Buee M."/>
            <person name="Carver A."/>
            <person name="Chen C."/>
            <person name="Cichocki N."/>
            <person name="Clum A."/>
            <person name="Culley D."/>
            <person name="Crous P.W."/>
            <person name="Fauchery L."/>
            <person name="Girlanda M."/>
            <person name="Hayes R.D."/>
            <person name="Keri Z."/>
            <person name="LaButti K."/>
            <person name="Lipzen A."/>
            <person name="Lombard V."/>
            <person name="Magnuson J."/>
            <person name="Maillard F."/>
            <person name="Murat C."/>
            <person name="Nolan M."/>
            <person name="Ohm R.A."/>
            <person name="Pangilinan J."/>
            <person name="Pereira M.F."/>
            <person name="Perotto S."/>
            <person name="Peter M."/>
            <person name="Pfister S."/>
            <person name="Riley R."/>
            <person name="Sitrit Y."/>
            <person name="Stielow J.B."/>
            <person name="Szollosi G."/>
            <person name="Zifcakova L."/>
            <person name="Stursova M."/>
            <person name="Spatafora J.W."/>
            <person name="Tedersoo L."/>
            <person name="Vaario L.M."/>
            <person name="Yamada A."/>
            <person name="Yan M."/>
            <person name="Wang P."/>
            <person name="Xu J."/>
            <person name="Bruns T."/>
            <person name="Baldrian P."/>
            <person name="Vilgalys R."/>
            <person name="Dunand C."/>
            <person name="Henrissat B."/>
            <person name="Grigoriev I.V."/>
            <person name="Hibbett D."/>
            <person name="Nagy L.G."/>
            <person name="Martin F.M."/>
        </authorList>
    </citation>
    <scope>NUCLEOTIDE SEQUENCE</scope>
    <source>
        <strain evidence="2">UH-Tt-Lm1</strain>
    </source>
</reference>
<dbReference type="OrthoDB" id="3270575at2759"/>
<accession>A0A9P6LDR8</accession>
<gene>
    <name evidence="2" type="ORF">BJ322DRAFT_103347</name>
</gene>
<reference evidence="2" key="2">
    <citation type="submission" date="2020-11" db="EMBL/GenBank/DDBJ databases">
        <authorList>
            <consortium name="DOE Joint Genome Institute"/>
            <person name="Kuo A."/>
            <person name="Miyauchi S."/>
            <person name="Kiss E."/>
            <person name="Drula E."/>
            <person name="Kohler A."/>
            <person name="Sanchez-Garcia M."/>
            <person name="Andreopoulos B."/>
            <person name="Barry K.W."/>
            <person name="Bonito G."/>
            <person name="Buee M."/>
            <person name="Carver A."/>
            <person name="Chen C."/>
            <person name="Cichocki N."/>
            <person name="Clum A."/>
            <person name="Culley D."/>
            <person name="Crous P.W."/>
            <person name="Fauchery L."/>
            <person name="Girlanda M."/>
            <person name="Hayes R."/>
            <person name="Keri Z."/>
            <person name="Labutti K."/>
            <person name="Lipzen A."/>
            <person name="Lombard V."/>
            <person name="Magnuson J."/>
            <person name="Maillard F."/>
            <person name="Morin E."/>
            <person name="Murat C."/>
            <person name="Nolan M."/>
            <person name="Ohm R."/>
            <person name="Pangilinan J."/>
            <person name="Pereira M."/>
            <person name="Perotto S."/>
            <person name="Peter M."/>
            <person name="Riley R."/>
            <person name="Sitrit Y."/>
            <person name="Stielow B."/>
            <person name="Szollosi G."/>
            <person name="Zifcakova L."/>
            <person name="Stursova M."/>
            <person name="Spatafora J.W."/>
            <person name="Tedersoo L."/>
            <person name="Vaario L.-M."/>
            <person name="Yamada A."/>
            <person name="Yan M."/>
            <person name="Wang P."/>
            <person name="Xu J."/>
            <person name="Bruns T."/>
            <person name="Baldrian P."/>
            <person name="Vilgalys R."/>
            <person name="Henrissat B."/>
            <person name="Grigoriev I.V."/>
            <person name="Hibbett D."/>
            <person name="Nagy L.G."/>
            <person name="Martin F.M."/>
        </authorList>
    </citation>
    <scope>NUCLEOTIDE SEQUENCE</scope>
    <source>
        <strain evidence="2">UH-Tt-Lm1</strain>
    </source>
</reference>
<dbReference type="Pfam" id="PF00646">
    <property type="entry name" value="F-box"/>
    <property type="match status" value="1"/>
</dbReference>
<evidence type="ECO:0000313" key="2">
    <source>
        <dbReference type="EMBL" id="KAF9793143.1"/>
    </source>
</evidence>
<evidence type="ECO:0000259" key="1">
    <source>
        <dbReference type="PROSITE" id="PS50181"/>
    </source>
</evidence>
<name>A0A9P6LDR8_9AGAM</name>
<organism evidence="2 3">
    <name type="scientific">Thelephora terrestris</name>
    <dbReference type="NCBI Taxonomy" id="56493"/>
    <lineage>
        <taxon>Eukaryota</taxon>
        <taxon>Fungi</taxon>
        <taxon>Dikarya</taxon>
        <taxon>Basidiomycota</taxon>
        <taxon>Agaricomycotina</taxon>
        <taxon>Agaricomycetes</taxon>
        <taxon>Thelephorales</taxon>
        <taxon>Thelephoraceae</taxon>
        <taxon>Thelephora</taxon>
    </lineage>
</organism>
<dbReference type="InterPro" id="IPR001810">
    <property type="entry name" value="F-box_dom"/>
</dbReference>
<protein>
    <recommendedName>
        <fullName evidence="1">F-box domain-containing protein</fullName>
    </recommendedName>
</protein>
<dbReference type="SUPFAM" id="SSF81383">
    <property type="entry name" value="F-box domain"/>
    <property type="match status" value="1"/>
</dbReference>
<dbReference type="EMBL" id="WIUZ02000001">
    <property type="protein sequence ID" value="KAF9793143.1"/>
    <property type="molecule type" value="Genomic_DNA"/>
</dbReference>
<keyword evidence="3" id="KW-1185">Reference proteome</keyword>
<proteinExistence type="predicted"/>
<sequence>MQHLPLLEFPIDILFLILYELSIVDLLNLSSTCKTFYLISKDRCVWLQQLNSIRARMPFLHKDRPNLLQASTDVLRLESIRQTRLDRLWCRHDSPPGRIIELQVEETVNFFTVFPGGQWLVIILEDGRLCLRELRERDPAPRSMTVKLGASVREVMHNFWASRAVDGSAILALSQYATSHSVMHFYRISPAEMSISYLGNKHLPKCRWASPIRNYPASEDLLACLHLGCEPGTMALTLLVIPDPLDPHNEFACQEIATIGLGKFEEIFEGEDELFSICIFNIPPLETLPTSQSQKLNVPSAQLIWEWRTPYAFPPPFEPTILMPHTPCQLVLPGEKYTRNFHLVAEDTLTLHLIEFTVSRSTVPGAKVKTVIKHRMHNREREAIEGNTYLALRSHRGAWLTKGNYDLTFSTLTFQDYSKDYLEGTDKSYPLPLGSFGVNCNVFEPHLVDWDYDEASGRFCLLVQGEDGDWAVLLVDRLEAYPNSEQGVPPRLPYPFVSGVETWGMVT</sequence>
<feature type="domain" description="F-box" evidence="1">
    <location>
        <begin position="3"/>
        <end position="49"/>
    </location>
</feature>
<dbReference type="SMART" id="SM00256">
    <property type="entry name" value="FBOX"/>
    <property type="match status" value="1"/>
</dbReference>
<dbReference type="InterPro" id="IPR036047">
    <property type="entry name" value="F-box-like_dom_sf"/>
</dbReference>
<dbReference type="PROSITE" id="PS50181">
    <property type="entry name" value="FBOX"/>
    <property type="match status" value="1"/>
</dbReference>
<comment type="caution">
    <text evidence="2">The sequence shown here is derived from an EMBL/GenBank/DDBJ whole genome shotgun (WGS) entry which is preliminary data.</text>
</comment>
<evidence type="ECO:0000313" key="3">
    <source>
        <dbReference type="Proteomes" id="UP000736335"/>
    </source>
</evidence>